<name>A0AAN8IHZ5_TRICO</name>
<accession>A0AAN8IHZ5</accession>
<dbReference type="Proteomes" id="UP001331761">
    <property type="component" value="Unassembled WGS sequence"/>
</dbReference>
<comment type="caution">
    <text evidence="2">The sequence shown here is derived from an EMBL/GenBank/DDBJ whole genome shotgun (WGS) entry which is preliminary data.</text>
</comment>
<feature type="region of interest" description="Disordered" evidence="1">
    <location>
        <begin position="43"/>
        <end position="62"/>
    </location>
</feature>
<keyword evidence="3" id="KW-1185">Reference proteome</keyword>
<dbReference type="EMBL" id="WIXE01014510">
    <property type="protein sequence ID" value="KAK5974236.1"/>
    <property type="molecule type" value="Genomic_DNA"/>
</dbReference>
<sequence length="172" mass="19315">MRVRRMPRRGIVLSMTESGTARLIFREDRSAFAGMLETDSGETLSVTGKLTEGNPEPSSSSEPYIMDVLIVEGDSGSSFKLDNVEVFVNERKITINNPTISFSTTKRMIGARADTVIQQYLKPGMIDDDHKEVFVGPMKLCIFTREILKESVRRESICEQDVILEQSDDFLA</sequence>
<gene>
    <name evidence="2" type="ORF">GCK32_005209</name>
</gene>
<evidence type="ECO:0000313" key="2">
    <source>
        <dbReference type="EMBL" id="KAK5974236.1"/>
    </source>
</evidence>
<evidence type="ECO:0000256" key="1">
    <source>
        <dbReference type="SAM" id="MobiDB-lite"/>
    </source>
</evidence>
<protein>
    <submittedName>
        <fullName evidence="2">Uncharacterized protein</fullName>
    </submittedName>
</protein>
<reference evidence="2 3" key="1">
    <citation type="submission" date="2019-10" db="EMBL/GenBank/DDBJ databases">
        <title>Assembly and Annotation for the nematode Trichostrongylus colubriformis.</title>
        <authorList>
            <person name="Martin J."/>
        </authorList>
    </citation>
    <scope>NUCLEOTIDE SEQUENCE [LARGE SCALE GENOMIC DNA]</scope>
    <source>
        <strain evidence="2">G859</strain>
        <tissue evidence="2">Whole worm</tissue>
    </source>
</reference>
<organism evidence="2 3">
    <name type="scientific">Trichostrongylus colubriformis</name>
    <name type="common">Black scour worm</name>
    <dbReference type="NCBI Taxonomy" id="6319"/>
    <lineage>
        <taxon>Eukaryota</taxon>
        <taxon>Metazoa</taxon>
        <taxon>Ecdysozoa</taxon>
        <taxon>Nematoda</taxon>
        <taxon>Chromadorea</taxon>
        <taxon>Rhabditida</taxon>
        <taxon>Rhabditina</taxon>
        <taxon>Rhabditomorpha</taxon>
        <taxon>Strongyloidea</taxon>
        <taxon>Trichostrongylidae</taxon>
        <taxon>Trichostrongylus</taxon>
    </lineage>
</organism>
<evidence type="ECO:0000313" key="3">
    <source>
        <dbReference type="Proteomes" id="UP001331761"/>
    </source>
</evidence>
<dbReference type="AlphaFoldDB" id="A0AAN8IHZ5"/>
<proteinExistence type="predicted"/>